<name>A0A7C4DZC2_CALS0</name>
<evidence type="ECO:0000313" key="1">
    <source>
        <dbReference type="EMBL" id="HGL41546.1"/>
    </source>
</evidence>
<sequence>MNTESGKKSAAFFGADLRKCLELQVGKTGEVNTEYGGFEIVVREPAFFPWHDCFMTLLKYGYEVWVTKKKEDIVIVAKPSAD</sequence>
<evidence type="ECO:0000313" key="2">
    <source>
        <dbReference type="EMBL" id="HGN89685.1"/>
    </source>
</evidence>
<reference evidence="2" key="1">
    <citation type="journal article" date="2020" name="mSystems">
        <title>Genome- and Community-Level Interaction Insights into Carbon Utilization and Element Cycling Functions of Hydrothermarchaeota in Hydrothermal Sediment.</title>
        <authorList>
            <person name="Zhou Z."/>
            <person name="Liu Y."/>
            <person name="Xu W."/>
            <person name="Pan J."/>
            <person name="Luo Z.H."/>
            <person name="Li M."/>
        </authorList>
    </citation>
    <scope>NUCLEOTIDE SEQUENCE [LARGE SCALE GENOMIC DNA]</scope>
    <source>
        <strain evidence="3">SpSt-1073</strain>
        <strain evidence="2">SpSt-613</strain>
        <strain evidence="1">SpSt-669</strain>
    </source>
</reference>
<dbReference type="EMBL" id="DTAD01000011">
    <property type="protein sequence ID" value="HGN89685.1"/>
    <property type="molecule type" value="Genomic_DNA"/>
</dbReference>
<accession>A0A7C4DZC2</accession>
<dbReference type="EMBL" id="DTCM01000093">
    <property type="protein sequence ID" value="HGL41546.1"/>
    <property type="molecule type" value="Genomic_DNA"/>
</dbReference>
<protein>
    <submittedName>
        <fullName evidence="2">Uncharacterized protein</fullName>
    </submittedName>
</protein>
<dbReference type="EMBL" id="DRXG01000001">
    <property type="protein sequence ID" value="HHN51683.1"/>
    <property type="molecule type" value="Genomic_DNA"/>
</dbReference>
<proteinExistence type="predicted"/>
<dbReference type="AlphaFoldDB" id="A0A7C4DZC2"/>
<evidence type="ECO:0000313" key="3">
    <source>
        <dbReference type="EMBL" id="HHN51683.1"/>
    </source>
</evidence>
<gene>
    <name evidence="3" type="ORF">ENM30_00045</name>
    <name evidence="2" type="ORF">ENT82_00935</name>
    <name evidence="1" type="ORF">ENU43_07800</name>
</gene>
<comment type="caution">
    <text evidence="2">The sequence shown here is derived from an EMBL/GenBank/DDBJ whole genome shotgun (WGS) entry which is preliminary data.</text>
</comment>
<organism evidence="2">
    <name type="scientific">Caldiarchaeum subterraneum</name>
    <dbReference type="NCBI Taxonomy" id="311458"/>
    <lineage>
        <taxon>Archaea</taxon>
        <taxon>Nitrososphaerota</taxon>
        <taxon>Candidatus Caldarchaeales</taxon>
        <taxon>Candidatus Caldarchaeaceae</taxon>
        <taxon>Candidatus Caldarchaeum</taxon>
    </lineage>
</organism>